<dbReference type="Gene3D" id="3.20.20.70">
    <property type="entry name" value="Aldolase class I"/>
    <property type="match status" value="1"/>
</dbReference>
<evidence type="ECO:0000256" key="8">
    <source>
        <dbReference type="ARBA" id="ARBA00023235"/>
    </source>
</evidence>
<dbReference type="SUPFAM" id="SSF51366">
    <property type="entry name" value="Ribulose-phoshate binding barrel"/>
    <property type="match status" value="1"/>
</dbReference>
<evidence type="ECO:0000313" key="10">
    <source>
        <dbReference type="EMBL" id="ODV94921.1"/>
    </source>
</evidence>
<feature type="domain" description="N-(5'phosphoribosyl) anthranilate isomerase (PRAI)" evidence="9">
    <location>
        <begin position="74"/>
        <end position="236"/>
    </location>
</feature>
<dbReference type="PANTHER" id="PTHR42894:SF1">
    <property type="entry name" value="N-(5'-PHOSPHORIBOSYL)ANTHRANILATE ISOMERASE"/>
    <property type="match status" value="1"/>
</dbReference>
<proteinExistence type="inferred from homology"/>
<dbReference type="InterPro" id="IPR013785">
    <property type="entry name" value="Aldolase_TIM"/>
</dbReference>
<keyword evidence="11" id="KW-1185">Reference proteome</keyword>
<dbReference type="UniPathway" id="UPA00035">
    <property type="reaction ID" value="UER00042"/>
</dbReference>
<evidence type="ECO:0000256" key="6">
    <source>
        <dbReference type="ARBA" id="ARBA00022822"/>
    </source>
</evidence>
<dbReference type="EC" id="5.3.1.24" evidence="3"/>
<organism evidence="10 11">
    <name type="scientific">Pachysolen tannophilus NRRL Y-2460</name>
    <dbReference type="NCBI Taxonomy" id="669874"/>
    <lineage>
        <taxon>Eukaryota</taxon>
        <taxon>Fungi</taxon>
        <taxon>Dikarya</taxon>
        <taxon>Ascomycota</taxon>
        <taxon>Saccharomycotina</taxon>
        <taxon>Pichiomycetes</taxon>
        <taxon>Pachysolenaceae</taxon>
        <taxon>Pachysolen</taxon>
    </lineage>
</organism>
<evidence type="ECO:0000256" key="7">
    <source>
        <dbReference type="ARBA" id="ARBA00023141"/>
    </source>
</evidence>
<evidence type="ECO:0000313" key="11">
    <source>
        <dbReference type="Proteomes" id="UP000094236"/>
    </source>
</evidence>
<name>A0A1E4TT45_PACTA</name>
<comment type="similarity">
    <text evidence="2">Belongs to the TrpF family.</text>
</comment>
<evidence type="ECO:0000256" key="3">
    <source>
        <dbReference type="ARBA" id="ARBA00012572"/>
    </source>
</evidence>
<dbReference type="PANTHER" id="PTHR42894">
    <property type="entry name" value="N-(5'-PHOSPHORIBOSYL)ANTHRANILATE ISOMERASE"/>
    <property type="match status" value="1"/>
</dbReference>
<reference evidence="11" key="1">
    <citation type="submission" date="2016-05" db="EMBL/GenBank/DDBJ databases">
        <title>Comparative genomics of biotechnologically important yeasts.</title>
        <authorList>
            <consortium name="DOE Joint Genome Institute"/>
            <person name="Riley R."/>
            <person name="Haridas S."/>
            <person name="Wolfe K.H."/>
            <person name="Lopes M.R."/>
            <person name="Hittinger C.T."/>
            <person name="Goker M."/>
            <person name="Salamov A."/>
            <person name="Wisecaver J."/>
            <person name="Long T.M."/>
            <person name="Aerts A.L."/>
            <person name="Barry K."/>
            <person name="Choi C."/>
            <person name="Clum A."/>
            <person name="Coughlan A.Y."/>
            <person name="Deshpande S."/>
            <person name="Douglass A.P."/>
            <person name="Hanson S.J."/>
            <person name="Klenk H.-P."/>
            <person name="Labutti K."/>
            <person name="Lapidus A."/>
            <person name="Lindquist E."/>
            <person name="Lipzen A."/>
            <person name="Meier-Kolthoff J.P."/>
            <person name="Ohm R.A."/>
            <person name="Otillar R.P."/>
            <person name="Pangilinan J."/>
            <person name="Peng Y."/>
            <person name="Rokas A."/>
            <person name="Rosa C.A."/>
            <person name="Scheuner C."/>
            <person name="Sibirny A.A."/>
            <person name="Slot J.C."/>
            <person name="Stielow J.B."/>
            <person name="Sun H."/>
            <person name="Kurtzman C.P."/>
            <person name="Blackwell M."/>
            <person name="Grigoriev I.V."/>
            <person name="Jeffries T.W."/>
        </authorList>
    </citation>
    <scope>NUCLEOTIDE SEQUENCE [LARGE SCALE GENOMIC DNA]</scope>
    <source>
        <strain evidence="11">NRRL Y-2460</strain>
    </source>
</reference>
<keyword evidence="6" id="KW-0822">Tryptophan biosynthesis</keyword>
<sequence>MAEKLVKICGLKTVEAAECAISNGANLLGVILVPNRSRTVDDATAREISRIAKSHQRISSKELIAKIEEIKVTEKDYDKWFDKMVELIIANGPYLVGVFRNQSIDEVNSKIEKADLDFVQLHGSEDFDEYINNIEVPVITRYVLDSPKLLKSLEPKKHILTLLDSEAGGEGIKLNWEQVDEFGKTENARYILAGGLNPENIHEAINLNGCVGVDVSGGVETNGMKDLAKIKKFLENARN</sequence>
<dbReference type="EMBL" id="KV454015">
    <property type="protein sequence ID" value="ODV94921.1"/>
    <property type="molecule type" value="Genomic_DNA"/>
</dbReference>
<evidence type="ECO:0000256" key="2">
    <source>
        <dbReference type="ARBA" id="ARBA00007571"/>
    </source>
</evidence>
<dbReference type="Pfam" id="PF00697">
    <property type="entry name" value="PRAI"/>
    <property type="match status" value="1"/>
</dbReference>
<keyword evidence="5" id="KW-0028">Amino-acid biosynthesis</keyword>
<dbReference type="STRING" id="669874.A0A1E4TT45"/>
<dbReference type="OrthoDB" id="524799at2759"/>
<evidence type="ECO:0000256" key="4">
    <source>
        <dbReference type="ARBA" id="ARBA00022272"/>
    </source>
</evidence>
<dbReference type="InterPro" id="IPR044643">
    <property type="entry name" value="TrpF_fam"/>
</dbReference>
<dbReference type="AlphaFoldDB" id="A0A1E4TT45"/>
<dbReference type="Proteomes" id="UP000094236">
    <property type="component" value="Unassembled WGS sequence"/>
</dbReference>
<comment type="pathway">
    <text evidence="1">Amino-acid biosynthesis; L-tryptophan biosynthesis; L-tryptophan from chorismate: step 3/5.</text>
</comment>
<dbReference type="CDD" id="cd00405">
    <property type="entry name" value="PRAI"/>
    <property type="match status" value="1"/>
</dbReference>
<gene>
    <name evidence="10" type="ORF">PACTADRAFT_3807</name>
</gene>
<accession>A0A1E4TT45</accession>
<evidence type="ECO:0000259" key="9">
    <source>
        <dbReference type="Pfam" id="PF00697"/>
    </source>
</evidence>
<dbReference type="GO" id="GO:0004640">
    <property type="term" value="F:phosphoribosylanthranilate isomerase activity"/>
    <property type="evidence" value="ECO:0007669"/>
    <property type="project" value="UniProtKB-EC"/>
</dbReference>
<dbReference type="InterPro" id="IPR001240">
    <property type="entry name" value="PRAI_dom"/>
</dbReference>
<keyword evidence="7" id="KW-0057">Aromatic amino acid biosynthesis</keyword>
<evidence type="ECO:0000256" key="1">
    <source>
        <dbReference type="ARBA" id="ARBA00004664"/>
    </source>
</evidence>
<dbReference type="InterPro" id="IPR011060">
    <property type="entry name" value="RibuloseP-bd_barrel"/>
</dbReference>
<evidence type="ECO:0000256" key="5">
    <source>
        <dbReference type="ARBA" id="ARBA00022605"/>
    </source>
</evidence>
<protein>
    <recommendedName>
        <fullName evidence="4">N-(5'-phosphoribosyl)anthranilate isomerase</fullName>
        <ecNumber evidence="3">5.3.1.24</ecNumber>
    </recommendedName>
</protein>
<dbReference type="GO" id="GO:0000162">
    <property type="term" value="P:L-tryptophan biosynthetic process"/>
    <property type="evidence" value="ECO:0007669"/>
    <property type="project" value="UniProtKB-UniPathway"/>
</dbReference>
<dbReference type="HAMAP" id="MF_00135">
    <property type="entry name" value="PRAI"/>
    <property type="match status" value="1"/>
</dbReference>
<keyword evidence="8" id="KW-0413">Isomerase</keyword>